<protein>
    <submittedName>
        <fullName evidence="1">DNA-binding transcriptional ArsR family regulator</fullName>
    </submittedName>
</protein>
<accession>A0ABT6M5A0</accession>
<dbReference type="SUPFAM" id="SSF46785">
    <property type="entry name" value="Winged helix' DNA-binding domain"/>
    <property type="match status" value="1"/>
</dbReference>
<proteinExistence type="predicted"/>
<organism evidence="1 2">
    <name type="scientific">Prescottella agglutinans</name>
    <dbReference type="NCBI Taxonomy" id="1644129"/>
    <lineage>
        <taxon>Bacteria</taxon>
        <taxon>Bacillati</taxon>
        <taxon>Actinomycetota</taxon>
        <taxon>Actinomycetes</taxon>
        <taxon>Mycobacteriales</taxon>
        <taxon>Nocardiaceae</taxon>
        <taxon>Prescottella</taxon>
    </lineage>
</organism>
<dbReference type="RefSeq" id="WP_280758893.1">
    <property type="nucleotide sequence ID" value="NZ_JARXVC010000002.1"/>
</dbReference>
<dbReference type="Gene3D" id="1.10.10.10">
    <property type="entry name" value="Winged helix-like DNA-binding domain superfamily/Winged helix DNA-binding domain"/>
    <property type="match status" value="1"/>
</dbReference>
<dbReference type="InterPro" id="IPR036390">
    <property type="entry name" value="WH_DNA-bd_sf"/>
</dbReference>
<evidence type="ECO:0000313" key="2">
    <source>
        <dbReference type="Proteomes" id="UP001160334"/>
    </source>
</evidence>
<dbReference type="GO" id="GO:0003677">
    <property type="term" value="F:DNA binding"/>
    <property type="evidence" value="ECO:0007669"/>
    <property type="project" value="UniProtKB-KW"/>
</dbReference>
<gene>
    <name evidence="1" type="ORF">M2280_000700</name>
</gene>
<evidence type="ECO:0000313" key="1">
    <source>
        <dbReference type="EMBL" id="MDH6279491.1"/>
    </source>
</evidence>
<sequence length="123" mass="13725">MTAELAFGDGPQPIDRFDWQRIIRRVEVPSGVKFLALMLATYADPDGSRVHPGVERLARVMGVSEPTVKRSMAVLRSHGLIVLVKQGNRWAKQADEYRLTVPSDLLELPMLDPNESSESADRP</sequence>
<dbReference type="Proteomes" id="UP001160334">
    <property type="component" value="Unassembled WGS sequence"/>
</dbReference>
<comment type="caution">
    <text evidence="1">The sequence shown here is derived from an EMBL/GenBank/DDBJ whole genome shotgun (WGS) entry which is preliminary data.</text>
</comment>
<reference evidence="1 2" key="1">
    <citation type="submission" date="2023-04" db="EMBL/GenBank/DDBJ databases">
        <title>Forest soil microbial communities from Buena Vista Peninsula, Colon Province, Panama.</title>
        <authorList>
            <person name="Bouskill N."/>
        </authorList>
    </citation>
    <scope>NUCLEOTIDE SEQUENCE [LARGE SCALE GENOMIC DNA]</scope>
    <source>
        <strain evidence="1 2">CFH S0262</strain>
    </source>
</reference>
<dbReference type="EMBL" id="JARXVC010000002">
    <property type="protein sequence ID" value="MDH6279491.1"/>
    <property type="molecule type" value="Genomic_DNA"/>
</dbReference>
<keyword evidence="1" id="KW-0238">DNA-binding</keyword>
<name>A0ABT6M5A0_9NOCA</name>
<dbReference type="InterPro" id="IPR036388">
    <property type="entry name" value="WH-like_DNA-bd_sf"/>
</dbReference>
<dbReference type="Pfam" id="PF13730">
    <property type="entry name" value="HTH_36"/>
    <property type="match status" value="1"/>
</dbReference>
<keyword evidence="2" id="KW-1185">Reference proteome</keyword>